<protein>
    <submittedName>
        <fullName evidence="1">Uncharacterized protein</fullName>
    </submittedName>
</protein>
<sequence>MRLSFEGINLNFKLQNEKIARLFPPFQKKAACGLPFFAMERRQWREVGIGARAYRMTGQRPKARAVQPVERFRAFNRSRRLYINTTLVSRTQLSGTRDPL</sequence>
<evidence type="ECO:0000313" key="2">
    <source>
        <dbReference type="Proteomes" id="UP001162992"/>
    </source>
</evidence>
<accession>A0ACC2EVH3</accession>
<evidence type="ECO:0000313" key="1">
    <source>
        <dbReference type="EMBL" id="KAJ7570554.1"/>
    </source>
</evidence>
<proteinExistence type="predicted"/>
<name>A0ACC2EVH3_DIPCM</name>
<comment type="caution">
    <text evidence="1">The sequence shown here is derived from an EMBL/GenBank/DDBJ whole genome shotgun (WGS) entry which is preliminary data.</text>
</comment>
<gene>
    <name evidence="1" type="ORF">O6H91_01G125300</name>
</gene>
<keyword evidence="2" id="KW-1185">Reference proteome</keyword>
<dbReference type="Proteomes" id="UP001162992">
    <property type="component" value="Chromosome 1"/>
</dbReference>
<dbReference type="EMBL" id="CM055092">
    <property type="protein sequence ID" value="KAJ7570554.1"/>
    <property type="molecule type" value="Genomic_DNA"/>
</dbReference>
<organism evidence="1 2">
    <name type="scientific">Diphasiastrum complanatum</name>
    <name type="common">Issler's clubmoss</name>
    <name type="synonym">Lycopodium complanatum</name>
    <dbReference type="NCBI Taxonomy" id="34168"/>
    <lineage>
        <taxon>Eukaryota</taxon>
        <taxon>Viridiplantae</taxon>
        <taxon>Streptophyta</taxon>
        <taxon>Embryophyta</taxon>
        <taxon>Tracheophyta</taxon>
        <taxon>Lycopodiopsida</taxon>
        <taxon>Lycopodiales</taxon>
        <taxon>Lycopodiaceae</taxon>
        <taxon>Lycopodioideae</taxon>
        <taxon>Diphasiastrum</taxon>
    </lineage>
</organism>
<reference evidence="2" key="1">
    <citation type="journal article" date="2024" name="Proc. Natl. Acad. Sci. U.S.A.">
        <title>Extraordinary preservation of gene collinearity over three hundred million years revealed in homosporous lycophytes.</title>
        <authorList>
            <person name="Li C."/>
            <person name="Wickell D."/>
            <person name="Kuo L.Y."/>
            <person name="Chen X."/>
            <person name="Nie B."/>
            <person name="Liao X."/>
            <person name="Peng D."/>
            <person name="Ji J."/>
            <person name="Jenkins J."/>
            <person name="Williams M."/>
            <person name="Shu S."/>
            <person name="Plott C."/>
            <person name="Barry K."/>
            <person name="Rajasekar S."/>
            <person name="Grimwood J."/>
            <person name="Han X."/>
            <person name="Sun S."/>
            <person name="Hou Z."/>
            <person name="He W."/>
            <person name="Dai G."/>
            <person name="Sun C."/>
            <person name="Schmutz J."/>
            <person name="Leebens-Mack J.H."/>
            <person name="Li F.W."/>
            <person name="Wang L."/>
        </authorList>
    </citation>
    <scope>NUCLEOTIDE SEQUENCE [LARGE SCALE GENOMIC DNA]</scope>
    <source>
        <strain evidence="2">cv. PW_Plant_1</strain>
    </source>
</reference>